<evidence type="ECO:0000256" key="2">
    <source>
        <dbReference type="ARBA" id="ARBA00001966"/>
    </source>
</evidence>
<keyword evidence="11 13" id="KW-0411">Iron-sulfur</keyword>
<feature type="binding site" evidence="13">
    <location>
        <position position="262"/>
    </location>
    <ligand>
        <name>[4Fe-4S] cluster</name>
        <dbReference type="ChEBI" id="CHEBI:49883"/>
        <label>2</label>
    </ligand>
</feature>
<evidence type="ECO:0000256" key="8">
    <source>
        <dbReference type="ARBA" id="ARBA00022729"/>
    </source>
</evidence>
<evidence type="ECO:0000256" key="9">
    <source>
        <dbReference type="ARBA" id="ARBA00023002"/>
    </source>
</evidence>
<comment type="cofactor">
    <cofactor evidence="1">
        <name>[3Fe-4S] cluster</name>
        <dbReference type="ChEBI" id="CHEBI:21137"/>
    </cofactor>
</comment>
<dbReference type="NCBIfam" id="TIGR00391">
    <property type="entry name" value="hydA"/>
    <property type="match status" value="1"/>
</dbReference>
<dbReference type="Gene3D" id="3.40.50.700">
    <property type="entry name" value="NADH:ubiquinone oxidoreductase-like, 20kDa subunit"/>
    <property type="match status" value="1"/>
</dbReference>
<comment type="subunit">
    <text evidence="5">Heterodimer of a large and a small subunit.</text>
</comment>
<evidence type="ECO:0000259" key="14">
    <source>
        <dbReference type="Pfam" id="PF01058"/>
    </source>
</evidence>
<reference evidence="16 17" key="1">
    <citation type="journal article" date="2011" name="J. Bacteriol.">
        <title>Draft genome sequence of the anoxygenic filamentous phototrophic bacterium Oscillochloris trichoides subsp. DG-6.</title>
        <authorList>
            <person name="Kuznetsov B.B."/>
            <person name="Ivanovsky R.N."/>
            <person name="Keppen O.I."/>
            <person name="Sukhacheva M.V."/>
            <person name="Bumazhkin B.K."/>
            <person name="Patutina E.O."/>
            <person name="Beletsky A.V."/>
            <person name="Mardanov A.V."/>
            <person name="Baslerov R.V."/>
            <person name="Panteleeva A.N."/>
            <person name="Kolganova T.V."/>
            <person name="Ravin N.V."/>
            <person name="Skryabin K.G."/>
        </authorList>
    </citation>
    <scope>NUCLEOTIDE SEQUENCE [LARGE SCALE GENOMIC DNA]</scope>
    <source>
        <strain evidence="16 17">DG-6</strain>
    </source>
</reference>
<evidence type="ECO:0000256" key="3">
    <source>
        <dbReference type="ARBA" id="ARBA00004196"/>
    </source>
</evidence>
<evidence type="ECO:0000313" key="16">
    <source>
        <dbReference type="EMBL" id="EFO80541.1"/>
    </source>
</evidence>
<dbReference type="EMBL" id="ADVR01000051">
    <property type="protein sequence ID" value="EFO80541.1"/>
    <property type="molecule type" value="Genomic_DNA"/>
</dbReference>
<dbReference type="PRINTS" id="PR00614">
    <property type="entry name" value="NIHGNASESMLL"/>
</dbReference>
<proteinExistence type="inferred from homology"/>
<keyword evidence="10 13" id="KW-0408">Iron</keyword>
<dbReference type="PROSITE" id="PS51318">
    <property type="entry name" value="TAT"/>
    <property type="match status" value="1"/>
</dbReference>
<evidence type="ECO:0000256" key="1">
    <source>
        <dbReference type="ARBA" id="ARBA00001927"/>
    </source>
</evidence>
<evidence type="ECO:0000256" key="12">
    <source>
        <dbReference type="ARBA" id="ARBA00023291"/>
    </source>
</evidence>
<feature type="binding site" evidence="13">
    <location>
        <position position="63"/>
    </location>
    <ligand>
        <name>[4Fe-4S] cluster</name>
        <dbReference type="ChEBI" id="CHEBI:49883"/>
        <label>1</label>
    </ligand>
</feature>
<dbReference type="PIRSF" id="PIRSF000310">
    <property type="entry name" value="NiFe_hyd_ssu"/>
    <property type="match status" value="1"/>
</dbReference>
<keyword evidence="6 13" id="KW-0004">4Fe-4S</keyword>
<dbReference type="GO" id="GO:0009055">
    <property type="term" value="F:electron transfer activity"/>
    <property type="evidence" value="ECO:0007669"/>
    <property type="project" value="TreeGrafter"/>
</dbReference>
<dbReference type="Proteomes" id="UP000054010">
    <property type="component" value="Unassembled WGS sequence"/>
</dbReference>
<accession>E1IE81</accession>
<evidence type="ECO:0000256" key="4">
    <source>
        <dbReference type="ARBA" id="ARBA00006605"/>
    </source>
</evidence>
<dbReference type="Pfam" id="PF01058">
    <property type="entry name" value="Oxidored_q6"/>
    <property type="match status" value="1"/>
</dbReference>
<dbReference type="SUPFAM" id="SSF56770">
    <property type="entry name" value="HydA/Nqo6-like"/>
    <property type="match status" value="1"/>
</dbReference>
<feature type="binding site" evidence="13">
    <location>
        <position position="237"/>
    </location>
    <ligand>
        <name>[4Fe-4S] cluster</name>
        <dbReference type="ChEBI" id="CHEBI:49883"/>
        <label>2</label>
    </ligand>
</feature>
<protein>
    <submittedName>
        <fullName evidence="16">Hydrogenase (NiFe) small subunit HydA</fullName>
    </submittedName>
</protein>
<dbReference type="InterPro" id="IPR001821">
    <property type="entry name" value="NiFe_hydrogenase_ssu"/>
</dbReference>
<evidence type="ECO:0000259" key="15">
    <source>
        <dbReference type="Pfam" id="PF14720"/>
    </source>
</evidence>
<dbReference type="Gene3D" id="4.10.480.10">
    <property type="entry name" value="Cytochrome-c3 hydrogenase, C-terminal domain"/>
    <property type="match status" value="1"/>
</dbReference>
<evidence type="ECO:0000256" key="11">
    <source>
        <dbReference type="ARBA" id="ARBA00023014"/>
    </source>
</evidence>
<dbReference type="InterPro" id="IPR019546">
    <property type="entry name" value="TAT_signal_bac_arc"/>
</dbReference>
<dbReference type="InterPro" id="IPR006311">
    <property type="entry name" value="TAT_signal"/>
</dbReference>
<feature type="binding site" evidence="13">
    <location>
        <position position="196"/>
    </location>
    <ligand>
        <name>[4Fe-4S] cluster</name>
        <dbReference type="ChEBI" id="CHEBI:49883"/>
        <label>1</label>
    </ligand>
</feature>
<dbReference type="GO" id="GO:0008901">
    <property type="term" value="F:ferredoxin hydrogenase activity"/>
    <property type="evidence" value="ECO:0007669"/>
    <property type="project" value="InterPro"/>
</dbReference>
<evidence type="ECO:0000256" key="5">
    <source>
        <dbReference type="ARBA" id="ARBA00011771"/>
    </source>
</evidence>
<feature type="binding site" evidence="13">
    <location>
        <position position="161"/>
    </location>
    <ligand>
        <name>[4Fe-4S] cluster</name>
        <dbReference type="ChEBI" id="CHEBI:49883"/>
        <label>1</label>
    </ligand>
</feature>
<dbReference type="InterPro" id="IPR006137">
    <property type="entry name" value="NADH_UbQ_OxRdtase-like_20kDa"/>
</dbReference>
<comment type="similarity">
    <text evidence="4">Belongs to the [NiFe]/[NiFeSe] hydrogenase small subunit family.</text>
</comment>
<gene>
    <name evidence="16" type="ORF">OSCT_1632</name>
</gene>
<organism evidence="16 17">
    <name type="scientific">Oscillochloris trichoides DG-6</name>
    <dbReference type="NCBI Taxonomy" id="765420"/>
    <lineage>
        <taxon>Bacteria</taxon>
        <taxon>Bacillati</taxon>
        <taxon>Chloroflexota</taxon>
        <taxon>Chloroflexia</taxon>
        <taxon>Chloroflexales</taxon>
        <taxon>Chloroflexineae</taxon>
        <taxon>Oscillochloridaceae</taxon>
        <taxon>Oscillochloris</taxon>
    </lineage>
</organism>
<comment type="subcellular location">
    <subcellularLocation>
        <location evidence="3">Cell envelope</location>
    </subcellularLocation>
</comment>
<evidence type="ECO:0000256" key="13">
    <source>
        <dbReference type="PIRSR" id="PIRSR000310-1"/>
    </source>
</evidence>
<dbReference type="InterPro" id="IPR037148">
    <property type="entry name" value="NiFe-Hase_small_C_sf"/>
</dbReference>
<feature type="binding site" evidence="13">
    <location>
        <position position="299"/>
    </location>
    <ligand>
        <name>[3Fe-4S] cluster</name>
        <dbReference type="ChEBI" id="CHEBI:21137"/>
    </ligand>
</feature>
<keyword evidence="17" id="KW-1185">Reference proteome</keyword>
<comment type="cofactor">
    <cofactor evidence="2">
        <name>[4Fe-4S] cluster</name>
        <dbReference type="ChEBI" id="CHEBI:49883"/>
    </cofactor>
</comment>
<dbReference type="GO" id="GO:0044569">
    <property type="term" value="C:[Ni-Fe] hydrogenase complex"/>
    <property type="evidence" value="ECO:0007669"/>
    <property type="project" value="TreeGrafter"/>
</dbReference>
<feature type="binding site" evidence="13">
    <location>
        <position position="268"/>
    </location>
    <ligand>
        <name>[4Fe-4S] cluster</name>
        <dbReference type="ChEBI" id="CHEBI:49883"/>
        <label>2</label>
    </ligand>
</feature>
<dbReference type="PANTHER" id="PTHR30013:SF7">
    <property type="entry name" value="HYDROGENASE-2 SMALL CHAIN"/>
    <property type="match status" value="1"/>
</dbReference>
<comment type="caution">
    <text evidence="16">The sequence shown here is derived from an EMBL/GenBank/DDBJ whole genome shotgun (WGS) entry which is preliminary data.</text>
</comment>
<feature type="domain" description="Cytochrome-c3 hydrogenase C-terminal" evidence="15">
    <location>
        <begin position="229"/>
        <end position="312"/>
    </location>
</feature>
<evidence type="ECO:0000256" key="7">
    <source>
        <dbReference type="ARBA" id="ARBA00022723"/>
    </source>
</evidence>
<evidence type="ECO:0000313" key="17">
    <source>
        <dbReference type="Proteomes" id="UP000054010"/>
    </source>
</evidence>
<keyword evidence="7 13" id="KW-0479">Metal-binding</keyword>
<evidence type="ECO:0000256" key="10">
    <source>
        <dbReference type="ARBA" id="ARBA00023004"/>
    </source>
</evidence>
<dbReference type="STRING" id="765420.OSCT_1632"/>
<keyword evidence="8" id="KW-0732">Signal</keyword>
<dbReference type="GO" id="GO:0016020">
    <property type="term" value="C:membrane"/>
    <property type="evidence" value="ECO:0007669"/>
    <property type="project" value="TreeGrafter"/>
</dbReference>
<sequence>MPSRTPSLEVRLRDHGISRREFLKFCGLMAATLALPASFTPKIAKAMNTAARIPVVWLEFQDCAGNTESFLRSGAPTAAEIVLEQISLDYHETIMAPAGAAAERSLEDVVTKHKGQYIAIVEGSIPTKDGGIYCVINGHTALDIARNVCGNAMATIAVGACAWDGGVPAAGPNPTGAVGVGEAVPGLKSLINMPGCPMNVVNLTALIVHFLTFKALPATDPMGRPLFAYGQLIHNNCERRGHFDAGRFVENWGDEGHRMGYCLYKMGCKGPQTYSNCPAVQWNEGTSWPIGAGHGCVGCMSPKFWDYTTPFYERIPQLEGFGVEATADMVGAVAVGAVAVGVAGHAVASAIRSKAQPAGARGHGDDE</sequence>
<dbReference type="GO" id="GO:0051538">
    <property type="term" value="F:3 iron, 4 sulfur cluster binding"/>
    <property type="evidence" value="ECO:0007669"/>
    <property type="project" value="UniProtKB-KW"/>
</dbReference>
<dbReference type="GO" id="GO:0009061">
    <property type="term" value="P:anaerobic respiration"/>
    <property type="evidence" value="ECO:0007669"/>
    <property type="project" value="TreeGrafter"/>
</dbReference>
<dbReference type="GO" id="GO:0046872">
    <property type="term" value="F:metal ion binding"/>
    <property type="evidence" value="ECO:0007669"/>
    <property type="project" value="UniProtKB-KW"/>
</dbReference>
<dbReference type="InterPro" id="IPR037024">
    <property type="entry name" value="NiFe_Hase_small_N_sf"/>
</dbReference>
<name>E1IE81_9CHLR</name>
<dbReference type="PANTHER" id="PTHR30013">
    <property type="entry name" value="NIFE / NIFESE HYDROGENASE SMALL SUBUNIT FAMILY MEMBER"/>
    <property type="match status" value="1"/>
</dbReference>
<feature type="binding site" evidence="13">
    <location>
        <position position="296"/>
    </location>
    <ligand>
        <name>[3Fe-4S] cluster</name>
        <dbReference type="ChEBI" id="CHEBI:21137"/>
    </ligand>
</feature>
<dbReference type="GO" id="GO:0030313">
    <property type="term" value="C:cell envelope"/>
    <property type="evidence" value="ECO:0007669"/>
    <property type="project" value="UniProtKB-SubCell"/>
</dbReference>
<dbReference type="InterPro" id="IPR027394">
    <property type="entry name" value="Cytochrome-c3_hydrogenase_C"/>
</dbReference>
<dbReference type="OrthoDB" id="9766729at2"/>
<dbReference type="AlphaFoldDB" id="E1IE81"/>
<dbReference type="NCBIfam" id="TIGR01409">
    <property type="entry name" value="TAT_signal_seq"/>
    <property type="match status" value="1"/>
</dbReference>
<dbReference type="GO" id="GO:0051539">
    <property type="term" value="F:4 iron, 4 sulfur cluster binding"/>
    <property type="evidence" value="ECO:0007669"/>
    <property type="project" value="UniProtKB-KW"/>
</dbReference>
<evidence type="ECO:0000256" key="6">
    <source>
        <dbReference type="ARBA" id="ARBA00022485"/>
    </source>
</evidence>
<feature type="binding site" evidence="13">
    <location>
        <position position="277"/>
    </location>
    <ligand>
        <name>[3Fe-4S] cluster</name>
        <dbReference type="ChEBI" id="CHEBI:21137"/>
    </ligand>
</feature>
<feature type="binding site" evidence="13">
    <location>
        <position position="234"/>
    </location>
    <ligand>
        <name>[4Fe-4S] cluster</name>
        <dbReference type="ChEBI" id="CHEBI:49883"/>
        <label>2</label>
    </ligand>
</feature>
<keyword evidence="12 13" id="KW-0003">3Fe-4S</keyword>
<dbReference type="GO" id="GO:0009375">
    <property type="term" value="C:ferredoxin hydrogenase complex"/>
    <property type="evidence" value="ECO:0007669"/>
    <property type="project" value="InterPro"/>
</dbReference>
<keyword evidence="9" id="KW-0560">Oxidoreductase</keyword>
<dbReference type="eggNOG" id="COG1740">
    <property type="taxonomic scope" value="Bacteria"/>
</dbReference>
<dbReference type="Pfam" id="PF14720">
    <property type="entry name" value="NiFe_hyd_SSU_C"/>
    <property type="match status" value="1"/>
</dbReference>
<feature type="domain" description="NADH:ubiquinone oxidoreductase-like 20kDa subunit" evidence="14">
    <location>
        <begin position="63"/>
        <end position="209"/>
    </location>
</feature>
<dbReference type="HOGENOM" id="CLU_046107_0_0_0"/>